<comment type="caution">
    <text evidence="6">The sequence shown here is derived from an EMBL/GenBank/DDBJ whole genome shotgun (WGS) entry which is preliminary data.</text>
</comment>
<comment type="catalytic activity">
    <reaction evidence="5">
        <text>L-kynurenine + H2O = anthranilate + L-alanine + H(+)</text>
        <dbReference type="Rhea" id="RHEA:16813"/>
        <dbReference type="ChEBI" id="CHEBI:15377"/>
        <dbReference type="ChEBI" id="CHEBI:15378"/>
        <dbReference type="ChEBI" id="CHEBI:16567"/>
        <dbReference type="ChEBI" id="CHEBI:57959"/>
        <dbReference type="ChEBI" id="CHEBI:57972"/>
        <dbReference type="EC" id="3.7.1.3"/>
    </reaction>
</comment>
<sequence>MNHNDKQDELAHKRAAFQLPKGKVYLDGNSLGPLPVAARERAREVVEGQWGDDLISSWNTHDWIHLPATVGDKIGALTGAAPGQVVCCDSISVNLFKVLSAALKMRPGRHVIATTRDNFPTDIYMVEGLIEQLSDAYELRFIDEQDIAGGLSEDIAVVMLTQVNFRTGFKHNMQQVTQQVHDCGGLMLWDLAHSAGAFTVELDACKADFAVGCTYKYLNGGPGAPAFIYVARAHQQYYRQPLSGWMGHASPFAFLPGYEPDEGIRQNLSGTPGIIGMSVLDAALSVFDDVSMKQIETKSRALMRYFLQCLETAGLSDVLTLVSPHEDCRGSQLAFRHPHSYAICQAWIDEGIIADFRAPDILRVGFAPLYLRFTDLDDAVRSLAAIVNEKRYERPEFNQKNMVT</sequence>
<comment type="cofactor">
    <cofactor evidence="5">
        <name>pyridoxal 5'-phosphate</name>
        <dbReference type="ChEBI" id="CHEBI:597326"/>
    </cofactor>
</comment>
<dbReference type="NCBIfam" id="TIGR01814">
    <property type="entry name" value="kynureninase"/>
    <property type="match status" value="1"/>
</dbReference>
<evidence type="ECO:0000256" key="5">
    <source>
        <dbReference type="PIRNR" id="PIRNR038800"/>
    </source>
</evidence>
<evidence type="ECO:0000256" key="4">
    <source>
        <dbReference type="NCBIfam" id="TIGR01814"/>
    </source>
</evidence>
<keyword evidence="7" id="KW-1185">Reference proteome</keyword>
<dbReference type="InterPro" id="IPR015422">
    <property type="entry name" value="PyrdxlP-dep_Trfase_small"/>
</dbReference>
<evidence type="ECO:0000313" key="6">
    <source>
        <dbReference type="EMBL" id="GGW76639.1"/>
    </source>
</evidence>
<comment type="similarity">
    <text evidence="5">Belongs to the kynureninase family.</text>
</comment>
<dbReference type="PANTHER" id="PTHR14084">
    <property type="entry name" value="KYNURENINASE"/>
    <property type="match status" value="1"/>
</dbReference>
<reference evidence="6" key="1">
    <citation type="journal article" date="2014" name="Int. J. Syst. Evol. Microbiol.">
        <title>Complete genome sequence of Corynebacterium casei LMG S-19264T (=DSM 44701T), isolated from a smear-ripened cheese.</title>
        <authorList>
            <consortium name="US DOE Joint Genome Institute (JGI-PGF)"/>
            <person name="Walter F."/>
            <person name="Albersmeier A."/>
            <person name="Kalinowski J."/>
            <person name="Ruckert C."/>
        </authorList>
    </citation>
    <scope>NUCLEOTIDE SEQUENCE</scope>
    <source>
        <strain evidence="6">KCTC 22164</strain>
    </source>
</reference>
<evidence type="ECO:0000256" key="2">
    <source>
        <dbReference type="ARBA" id="ARBA00022801"/>
    </source>
</evidence>
<dbReference type="AlphaFoldDB" id="A0A918MUR0"/>
<dbReference type="EC" id="3.7.1.3" evidence="4 5"/>
<dbReference type="PANTHER" id="PTHR14084:SF0">
    <property type="entry name" value="KYNURENINASE"/>
    <property type="match status" value="1"/>
</dbReference>
<evidence type="ECO:0000256" key="3">
    <source>
        <dbReference type="ARBA" id="ARBA00022898"/>
    </source>
</evidence>
<dbReference type="InterPro" id="IPR010111">
    <property type="entry name" value="Kynureninase"/>
</dbReference>
<dbReference type="GO" id="GO:0005737">
    <property type="term" value="C:cytoplasm"/>
    <property type="evidence" value="ECO:0007669"/>
    <property type="project" value="UniProtKB-UniRule"/>
</dbReference>
<dbReference type="EMBL" id="BMXP01000001">
    <property type="protein sequence ID" value="GGW76639.1"/>
    <property type="molecule type" value="Genomic_DNA"/>
</dbReference>
<comment type="catalytic activity">
    <reaction evidence="5">
        <text>3-hydroxy-L-kynurenine + H2O = 3-hydroxyanthranilate + L-alanine + H(+)</text>
        <dbReference type="Rhea" id="RHEA:25143"/>
        <dbReference type="ChEBI" id="CHEBI:15377"/>
        <dbReference type="ChEBI" id="CHEBI:15378"/>
        <dbReference type="ChEBI" id="CHEBI:36559"/>
        <dbReference type="ChEBI" id="CHEBI:57972"/>
        <dbReference type="ChEBI" id="CHEBI:58125"/>
        <dbReference type="EC" id="3.7.1.3"/>
    </reaction>
</comment>
<organism evidence="6 7">
    <name type="scientific">Alteromonas halophila</name>
    <dbReference type="NCBI Taxonomy" id="516698"/>
    <lineage>
        <taxon>Bacteria</taxon>
        <taxon>Pseudomonadati</taxon>
        <taxon>Pseudomonadota</taxon>
        <taxon>Gammaproteobacteria</taxon>
        <taxon>Alteromonadales</taxon>
        <taxon>Alteromonadaceae</taxon>
        <taxon>Alteromonas/Salinimonas group</taxon>
        <taxon>Alteromonas</taxon>
    </lineage>
</organism>
<dbReference type="GO" id="GO:0009435">
    <property type="term" value="P:NAD+ biosynthetic process"/>
    <property type="evidence" value="ECO:0007669"/>
    <property type="project" value="UniProtKB-UniRule"/>
</dbReference>
<comment type="pathway">
    <text evidence="5">Amino-acid degradation; L-kynurenine degradation; L-alanine and anthranilate from L-kynurenine: step 1/1.</text>
</comment>
<protein>
    <recommendedName>
        <fullName evidence="4 5">Kynureninase</fullName>
        <ecNumber evidence="4 5">3.7.1.3</ecNumber>
    </recommendedName>
</protein>
<dbReference type="GO" id="GO:0030170">
    <property type="term" value="F:pyridoxal phosphate binding"/>
    <property type="evidence" value="ECO:0007669"/>
    <property type="project" value="UniProtKB-UniRule"/>
</dbReference>
<evidence type="ECO:0000256" key="1">
    <source>
        <dbReference type="ARBA" id="ARBA00022642"/>
    </source>
</evidence>
<name>A0A918MUR0_9ALTE</name>
<dbReference type="InterPro" id="IPR015424">
    <property type="entry name" value="PyrdxlP-dep_Trfase"/>
</dbReference>
<gene>
    <name evidence="6" type="primary">kynU</name>
    <name evidence="6" type="ORF">GCM10007391_06690</name>
</gene>
<dbReference type="GO" id="GO:0043420">
    <property type="term" value="P:anthranilate metabolic process"/>
    <property type="evidence" value="ECO:0007669"/>
    <property type="project" value="TreeGrafter"/>
</dbReference>
<dbReference type="GO" id="GO:0019441">
    <property type="term" value="P:L-tryptophan catabolic process to kynurenine"/>
    <property type="evidence" value="ECO:0007669"/>
    <property type="project" value="TreeGrafter"/>
</dbReference>
<comment type="pathway">
    <text evidence="5">Cofactor biosynthesis; NAD(+) biosynthesis; quinolinate from L-kynurenine: step 2/3.</text>
</comment>
<dbReference type="PIRSF" id="PIRSF038800">
    <property type="entry name" value="KYNU"/>
    <property type="match status" value="1"/>
</dbReference>
<dbReference type="SUPFAM" id="SSF53383">
    <property type="entry name" value="PLP-dependent transferases"/>
    <property type="match status" value="1"/>
</dbReference>
<dbReference type="Gene3D" id="3.40.640.10">
    <property type="entry name" value="Type I PLP-dependent aspartate aminotransferase-like (Major domain)"/>
    <property type="match status" value="1"/>
</dbReference>
<keyword evidence="3 5" id="KW-0663">Pyridoxal phosphate</keyword>
<dbReference type="Pfam" id="PF22580">
    <property type="entry name" value="KYNU_C"/>
    <property type="match status" value="1"/>
</dbReference>
<comment type="function">
    <text evidence="5">Catalyzes the cleavage of L-kynurenine (L-Kyn) and L-3-hydroxykynurenine (L-3OHKyn) into anthranilic acid (AA) and 3-hydroxyanthranilic acid (3-OHAA), respectively.</text>
</comment>
<accession>A0A918MUR0</accession>
<keyword evidence="1 5" id="KW-0662">Pyridine nucleotide biosynthesis</keyword>
<dbReference type="InterPro" id="IPR015421">
    <property type="entry name" value="PyrdxlP-dep_Trfase_major"/>
</dbReference>
<dbReference type="Gene3D" id="3.90.1150.10">
    <property type="entry name" value="Aspartate Aminotransferase, domain 1"/>
    <property type="match status" value="1"/>
</dbReference>
<reference evidence="6" key="2">
    <citation type="submission" date="2020-09" db="EMBL/GenBank/DDBJ databases">
        <authorList>
            <person name="Sun Q."/>
            <person name="Kim S."/>
        </authorList>
    </citation>
    <scope>NUCLEOTIDE SEQUENCE</scope>
    <source>
        <strain evidence="6">KCTC 22164</strain>
    </source>
</reference>
<proteinExistence type="inferred from homology"/>
<dbReference type="GO" id="GO:0030429">
    <property type="term" value="F:kynureninase activity"/>
    <property type="evidence" value="ECO:0007669"/>
    <property type="project" value="UniProtKB-UniRule"/>
</dbReference>
<comment type="subunit">
    <text evidence="5">Homodimer.</text>
</comment>
<evidence type="ECO:0000313" key="7">
    <source>
        <dbReference type="Proteomes" id="UP000631300"/>
    </source>
</evidence>
<dbReference type="Proteomes" id="UP000631300">
    <property type="component" value="Unassembled WGS sequence"/>
</dbReference>
<keyword evidence="2 5" id="KW-0378">Hydrolase</keyword>